<proteinExistence type="predicted"/>
<gene>
    <name evidence="1" type="ORF">GBA65_21340</name>
</gene>
<sequence>MAEKTGHRSRFSRREFLGLAGLSAGALALGGCGMLPGEKGSAAPPSGIVDLDLEAAPFDLELSGRRYSTWGYGGGLPGPEIRLKEGRPCGRR</sequence>
<name>A0A6G8Q3G3_9ACTN</name>
<dbReference type="NCBIfam" id="TIGR01409">
    <property type="entry name" value="TAT_signal_seq"/>
    <property type="match status" value="1"/>
</dbReference>
<evidence type="ECO:0000313" key="2">
    <source>
        <dbReference type="Proteomes" id="UP000502706"/>
    </source>
</evidence>
<organism evidence="1 2">
    <name type="scientific">Rubrobacter marinus</name>
    <dbReference type="NCBI Taxonomy" id="2653852"/>
    <lineage>
        <taxon>Bacteria</taxon>
        <taxon>Bacillati</taxon>
        <taxon>Actinomycetota</taxon>
        <taxon>Rubrobacteria</taxon>
        <taxon>Rubrobacterales</taxon>
        <taxon>Rubrobacteraceae</taxon>
        <taxon>Rubrobacter</taxon>
    </lineage>
</organism>
<dbReference type="PROSITE" id="PS51318">
    <property type="entry name" value="TAT"/>
    <property type="match status" value="1"/>
</dbReference>
<dbReference type="EMBL" id="CP045122">
    <property type="protein sequence ID" value="QIN80999.1"/>
    <property type="molecule type" value="Genomic_DNA"/>
</dbReference>
<geneLocation type="plasmid" evidence="1 2">
    <name>unnamed1</name>
</geneLocation>
<dbReference type="InterPro" id="IPR019546">
    <property type="entry name" value="TAT_signal_bac_arc"/>
</dbReference>
<dbReference type="PROSITE" id="PS51257">
    <property type="entry name" value="PROKAR_LIPOPROTEIN"/>
    <property type="match status" value="1"/>
</dbReference>
<protein>
    <submittedName>
        <fullName evidence="1">Twin-arginine translocation signal domain-containing protein</fullName>
    </submittedName>
</protein>
<dbReference type="AlphaFoldDB" id="A0A6G8Q3G3"/>
<keyword evidence="2" id="KW-1185">Reference proteome</keyword>
<dbReference type="Proteomes" id="UP000502706">
    <property type="component" value="Plasmid unnamed1"/>
</dbReference>
<accession>A0A6G8Q3G3</accession>
<reference evidence="1 2" key="1">
    <citation type="submission" date="2019-10" db="EMBL/GenBank/DDBJ databases">
        <title>Rubrobacter sp nov SCSIO 52915 isolated from a deep-sea sediment in the South China Sea.</title>
        <authorList>
            <person name="Chen R.W."/>
        </authorList>
    </citation>
    <scope>NUCLEOTIDE SEQUENCE [LARGE SCALE GENOMIC DNA]</scope>
    <source>
        <strain evidence="1 2">SCSIO 52915</strain>
        <plasmid evidence="1 2">unnamed1</plasmid>
    </source>
</reference>
<dbReference type="KEGG" id="rmar:GBA65_21340"/>
<dbReference type="RefSeq" id="WP_207956403.1">
    <property type="nucleotide sequence ID" value="NZ_CP045122.1"/>
</dbReference>
<dbReference type="InterPro" id="IPR006311">
    <property type="entry name" value="TAT_signal"/>
</dbReference>
<evidence type="ECO:0000313" key="1">
    <source>
        <dbReference type="EMBL" id="QIN80999.1"/>
    </source>
</evidence>
<keyword evidence="1" id="KW-0614">Plasmid</keyword>